<protein>
    <submittedName>
        <fullName evidence="1">Uncharacterized protein</fullName>
    </submittedName>
</protein>
<organism evidence="1 2">
    <name type="scientific">Bradyrhizobium elkanii</name>
    <dbReference type="NCBI Taxonomy" id="29448"/>
    <lineage>
        <taxon>Bacteria</taxon>
        <taxon>Pseudomonadati</taxon>
        <taxon>Pseudomonadota</taxon>
        <taxon>Alphaproteobacteria</taxon>
        <taxon>Hyphomicrobiales</taxon>
        <taxon>Nitrobacteraceae</taxon>
        <taxon>Bradyrhizobium</taxon>
    </lineage>
</organism>
<gene>
    <name evidence="1" type="ORF">FDV58_10580</name>
</gene>
<name>A0A4U6S4V0_BRAEL</name>
<dbReference type="EMBL" id="SZZP01000005">
    <property type="protein sequence ID" value="TKV82068.1"/>
    <property type="molecule type" value="Genomic_DNA"/>
</dbReference>
<reference evidence="1 2" key="1">
    <citation type="submission" date="2019-05" db="EMBL/GenBank/DDBJ databases">
        <title>Draft Genome of Bradyrhizobium elkanii strain SEMIA 938, Used in Commercial Inoculants for Lupinus spp. in Brazil.</title>
        <authorList>
            <person name="Hungria M."/>
            <person name="Delamuta J.R.M."/>
            <person name="Ribeiro R.A."/>
            <person name="Nogueira M.A."/>
        </authorList>
    </citation>
    <scope>NUCLEOTIDE SEQUENCE [LARGE SCALE GENOMIC DNA]</scope>
    <source>
        <strain evidence="1 2">Semia 938</strain>
    </source>
</reference>
<accession>A0A4U6S4V0</accession>
<dbReference type="RefSeq" id="WP_137478185.1">
    <property type="nucleotide sequence ID" value="NZ_SZZP01000005.1"/>
</dbReference>
<sequence length="76" mass="8743">MAGFLTYIVTKFTNRHLLQVQMLHDITNKKQGVYTNFAFSRLSPDTQFAMLCQECRSGEQVAEIRCRRLGKGSPIF</sequence>
<evidence type="ECO:0000313" key="2">
    <source>
        <dbReference type="Proteomes" id="UP000305095"/>
    </source>
</evidence>
<evidence type="ECO:0000313" key="1">
    <source>
        <dbReference type="EMBL" id="TKV82068.1"/>
    </source>
</evidence>
<dbReference type="Proteomes" id="UP000305095">
    <property type="component" value="Unassembled WGS sequence"/>
</dbReference>
<proteinExistence type="predicted"/>
<comment type="caution">
    <text evidence="1">The sequence shown here is derived from an EMBL/GenBank/DDBJ whole genome shotgun (WGS) entry which is preliminary data.</text>
</comment>
<dbReference type="AlphaFoldDB" id="A0A4U6S4V0"/>